<evidence type="ECO:0008006" key="5">
    <source>
        <dbReference type="Google" id="ProtNLM"/>
    </source>
</evidence>
<feature type="transmembrane region" description="Helical" evidence="2">
    <location>
        <begin position="34"/>
        <end position="54"/>
    </location>
</feature>
<name>A0ABR3B5R9_PHYBL</name>
<reference evidence="3 4" key="1">
    <citation type="submission" date="2024-04" db="EMBL/GenBank/DDBJ databases">
        <title>Symmetric and asymmetric DNA N6-adenine methylation regulates different biological responses in Mucorales.</title>
        <authorList>
            <consortium name="Lawrence Berkeley National Laboratory"/>
            <person name="Lax C."/>
            <person name="Mondo S.J."/>
            <person name="Osorio-Concepcion M."/>
            <person name="Muszewska A."/>
            <person name="Corrochano-Luque M."/>
            <person name="Gutierrez G."/>
            <person name="Riley R."/>
            <person name="Lipzen A."/>
            <person name="Guo J."/>
            <person name="Hundley H."/>
            <person name="Amirebrahimi M."/>
            <person name="Ng V."/>
            <person name="Lorenzo-Gutierrez D."/>
            <person name="Binder U."/>
            <person name="Yang J."/>
            <person name="Song Y."/>
            <person name="Canovas D."/>
            <person name="Navarro E."/>
            <person name="Freitag M."/>
            <person name="Gabaldon T."/>
            <person name="Grigoriev I.V."/>
            <person name="Corrochano L.M."/>
            <person name="Nicolas F.E."/>
            <person name="Garre V."/>
        </authorList>
    </citation>
    <scope>NUCLEOTIDE SEQUENCE [LARGE SCALE GENOMIC DNA]</scope>
    <source>
        <strain evidence="3 4">L51</strain>
    </source>
</reference>
<feature type="transmembrane region" description="Helical" evidence="2">
    <location>
        <begin position="7"/>
        <end position="28"/>
    </location>
</feature>
<keyword evidence="2" id="KW-0472">Membrane</keyword>
<keyword evidence="2" id="KW-1133">Transmembrane helix</keyword>
<keyword evidence="4" id="KW-1185">Reference proteome</keyword>
<comment type="caution">
    <text evidence="3">The sequence shown here is derived from an EMBL/GenBank/DDBJ whole genome shotgun (WGS) entry which is preliminary data.</text>
</comment>
<proteinExistence type="predicted"/>
<dbReference type="EMBL" id="JBCLYO010000003">
    <property type="protein sequence ID" value="KAL0091413.1"/>
    <property type="molecule type" value="Genomic_DNA"/>
</dbReference>
<evidence type="ECO:0000313" key="3">
    <source>
        <dbReference type="EMBL" id="KAL0091413.1"/>
    </source>
</evidence>
<evidence type="ECO:0000256" key="2">
    <source>
        <dbReference type="SAM" id="Phobius"/>
    </source>
</evidence>
<organism evidence="3 4">
    <name type="scientific">Phycomyces blakesleeanus</name>
    <dbReference type="NCBI Taxonomy" id="4837"/>
    <lineage>
        <taxon>Eukaryota</taxon>
        <taxon>Fungi</taxon>
        <taxon>Fungi incertae sedis</taxon>
        <taxon>Mucoromycota</taxon>
        <taxon>Mucoromycotina</taxon>
        <taxon>Mucoromycetes</taxon>
        <taxon>Mucorales</taxon>
        <taxon>Phycomycetaceae</taxon>
        <taxon>Phycomyces</taxon>
    </lineage>
</organism>
<gene>
    <name evidence="3" type="ORF">J3Q64DRAFT_1314879</name>
</gene>
<evidence type="ECO:0000313" key="4">
    <source>
        <dbReference type="Proteomes" id="UP001448207"/>
    </source>
</evidence>
<accession>A0ABR3B5R9</accession>
<evidence type="ECO:0000256" key="1">
    <source>
        <dbReference type="SAM" id="MobiDB-lite"/>
    </source>
</evidence>
<protein>
    <recommendedName>
        <fullName evidence="5">Transmembrane protein</fullName>
    </recommendedName>
</protein>
<dbReference type="Proteomes" id="UP001448207">
    <property type="component" value="Unassembled WGS sequence"/>
</dbReference>
<sequence length="184" mass="21208">MYVCTYVCMYVVMCVCLYASSFLVPLLPSLFGCLVVPFFYSYFGSLAFLFFGLLENFEVFVNLASVNANGNANGKWLFDVYKQVTQLIRTGQRQKGRGRTQPLAAKKEVPENRSALTENPPRILPRWCHFLYLVQLVVCRFRMYAGVARGRTERLCWWVNSLYSRVSTPPHKPFRNKEQSKGCV</sequence>
<keyword evidence="2" id="KW-0812">Transmembrane</keyword>
<feature type="region of interest" description="Disordered" evidence="1">
    <location>
        <begin position="91"/>
        <end position="113"/>
    </location>
</feature>